<protein>
    <submittedName>
        <fullName evidence="1">Uncharacterized protein</fullName>
    </submittedName>
</protein>
<name>A0A1H8Y2G2_9PSEU</name>
<dbReference type="EMBL" id="FOEF01000010">
    <property type="protein sequence ID" value="SEP46484.1"/>
    <property type="molecule type" value="Genomic_DNA"/>
</dbReference>
<evidence type="ECO:0000313" key="2">
    <source>
        <dbReference type="Proteomes" id="UP000198582"/>
    </source>
</evidence>
<accession>A0A1H8Y2G2</accession>
<keyword evidence="2" id="KW-1185">Reference proteome</keyword>
<sequence length="129" mass="13957">MHDAHRDRLNRMIAVSAAERTVADRRQADLLQQQKAARQRWAAAKGQLTRARKAGDADTIATAAQRADDAYRAFLAISDASIDEQQQILGTRLDTNGALLEQMDQTWDAGSAVITALAHPAPPGAVGNR</sequence>
<dbReference type="Proteomes" id="UP000198582">
    <property type="component" value="Unassembled WGS sequence"/>
</dbReference>
<dbReference type="RefSeq" id="WP_177231513.1">
    <property type="nucleotide sequence ID" value="NZ_FOEF01000010.1"/>
</dbReference>
<organism evidence="1 2">
    <name type="scientific">Amycolatopsis saalfeldensis</name>
    <dbReference type="NCBI Taxonomy" id="394193"/>
    <lineage>
        <taxon>Bacteria</taxon>
        <taxon>Bacillati</taxon>
        <taxon>Actinomycetota</taxon>
        <taxon>Actinomycetes</taxon>
        <taxon>Pseudonocardiales</taxon>
        <taxon>Pseudonocardiaceae</taxon>
        <taxon>Amycolatopsis</taxon>
    </lineage>
</organism>
<gene>
    <name evidence="1" type="ORF">SAMN04489732_110266</name>
</gene>
<dbReference type="AlphaFoldDB" id="A0A1H8Y2G2"/>
<proteinExistence type="predicted"/>
<evidence type="ECO:0000313" key="1">
    <source>
        <dbReference type="EMBL" id="SEP46484.1"/>
    </source>
</evidence>
<reference evidence="1 2" key="1">
    <citation type="submission" date="2016-10" db="EMBL/GenBank/DDBJ databases">
        <authorList>
            <person name="de Groot N.N."/>
        </authorList>
    </citation>
    <scope>NUCLEOTIDE SEQUENCE [LARGE SCALE GENOMIC DNA]</scope>
    <source>
        <strain evidence="1 2">DSM 44993</strain>
    </source>
</reference>
<dbReference type="STRING" id="394193.SAMN04489732_110266"/>